<reference evidence="3 4" key="1">
    <citation type="submission" date="2020-11" db="EMBL/GenBank/DDBJ databases">
        <title>Actinomyces sp. ZJ750.</title>
        <authorList>
            <person name="Zhou J."/>
        </authorList>
    </citation>
    <scope>NUCLEOTIDE SEQUENCE [LARGE SCALE GENOMIC DNA]</scope>
    <source>
        <strain evidence="3 4">ZJ750</strain>
    </source>
</reference>
<keyword evidence="4" id="KW-1185">Reference proteome</keyword>
<dbReference type="InterPro" id="IPR039430">
    <property type="entry name" value="Thymidylate_kin-like_dom"/>
</dbReference>
<evidence type="ECO:0000259" key="2">
    <source>
        <dbReference type="Pfam" id="PF02223"/>
    </source>
</evidence>
<dbReference type="Proteomes" id="UP000594637">
    <property type="component" value="Chromosome"/>
</dbReference>
<feature type="domain" description="Thymidylate kinase-like" evidence="2">
    <location>
        <begin position="98"/>
        <end position="163"/>
    </location>
</feature>
<dbReference type="SUPFAM" id="SSF52540">
    <property type="entry name" value="P-loop containing nucleoside triphosphate hydrolases"/>
    <property type="match status" value="1"/>
</dbReference>
<dbReference type="InterPro" id="IPR027417">
    <property type="entry name" value="P-loop_NTPase"/>
</dbReference>
<dbReference type="EMBL" id="CP063989">
    <property type="protein sequence ID" value="QPL05299.1"/>
    <property type="molecule type" value="Genomic_DNA"/>
</dbReference>
<proteinExistence type="predicted"/>
<dbReference type="AlphaFoldDB" id="A0A7T0LK80"/>
<accession>A0A7T0LK80</accession>
<dbReference type="KEGG" id="arep:ID810_11395"/>
<feature type="compositionally biased region" description="Basic and acidic residues" evidence="1">
    <location>
        <begin position="157"/>
        <end position="166"/>
    </location>
</feature>
<gene>
    <name evidence="3" type="ORF">ID810_11395</name>
</gene>
<feature type="region of interest" description="Disordered" evidence="1">
    <location>
        <begin position="139"/>
        <end position="173"/>
    </location>
</feature>
<dbReference type="Gene3D" id="3.40.50.300">
    <property type="entry name" value="P-loop containing nucleotide triphosphate hydrolases"/>
    <property type="match status" value="1"/>
</dbReference>
<evidence type="ECO:0000313" key="3">
    <source>
        <dbReference type="EMBL" id="QPL05299.1"/>
    </source>
</evidence>
<sequence>MGGTVVVVAPAVQRITDRVVQVYRYCGKPPGVVQAKWYICPKVTKVIAGDAGTVSSNEGNIALYPRWPRSGVLRTTGECCVIPQRVLSCRSSPIHTQSVCDCYLDSSVAYQGAARALGPTEVRDLSRWATGGLLPEPTIPLDANPALTRQRTAVRGATDRLEREPGSADTDED</sequence>
<dbReference type="Pfam" id="PF02223">
    <property type="entry name" value="Thymidylate_kin"/>
    <property type="match status" value="1"/>
</dbReference>
<organism evidence="3 4">
    <name type="scientific">Actinomyces respiraculi</name>
    <dbReference type="NCBI Taxonomy" id="2744574"/>
    <lineage>
        <taxon>Bacteria</taxon>
        <taxon>Bacillati</taxon>
        <taxon>Actinomycetota</taxon>
        <taxon>Actinomycetes</taxon>
        <taxon>Actinomycetales</taxon>
        <taxon>Actinomycetaceae</taxon>
        <taxon>Actinomyces</taxon>
    </lineage>
</organism>
<evidence type="ECO:0000313" key="4">
    <source>
        <dbReference type="Proteomes" id="UP000594637"/>
    </source>
</evidence>
<name>A0A7T0LK80_9ACTO</name>
<protein>
    <recommendedName>
        <fullName evidence="2">Thymidylate kinase-like domain-containing protein</fullName>
    </recommendedName>
</protein>
<evidence type="ECO:0000256" key="1">
    <source>
        <dbReference type="SAM" id="MobiDB-lite"/>
    </source>
</evidence>